<evidence type="ECO:0000313" key="1">
    <source>
        <dbReference type="EMBL" id="TVX92974.1"/>
    </source>
</evidence>
<organism evidence="1 2">
    <name type="scientific">Paenibacillus agilis</name>
    <dbReference type="NCBI Taxonomy" id="3020863"/>
    <lineage>
        <taxon>Bacteria</taxon>
        <taxon>Bacillati</taxon>
        <taxon>Bacillota</taxon>
        <taxon>Bacilli</taxon>
        <taxon>Bacillales</taxon>
        <taxon>Paenibacillaceae</taxon>
        <taxon>Paenibacillus</taxon>
    </lineage>
</organism>
<accession>A0A559IZC5</accession>
<sequence>MLKKTVYIEFQDRQIPVFCTTISHKNTFSLLKDALNRKLFSGKRAIKKCLDTLISIEIVGSEAILHSKWENDTLALSLY</sequence>
<dbReference type="Proteomes" id="UP000318102">
    <property type="component" value="Unassembled WGS sequence"/>
</dbReference>
<reference evidence="1 2" key="1">
    <citation type="submission" date="2019-07" db="EMBL/GenBank/DDBJ databases">
        <authorList>
            <person name="Kim J."/>
        </authorList>
    </citation>
    <scope>NUCLEOTIDE SEQUENCE [LARGE SCALE GENOMIC DNA]</scope>
    <source>
        <strain evidence="1 2">N4</strain>
    </source>
</reference>
<dbReference type="AlphaFoldDB" id="A0A559IZC5"/>
<evidence type="ECO:0000313" key="2">
    <source>
        <dbReference type="Proteomes" id="UP000318102"/>
    </source>
</evidence>
<keyword evidence="2" id="KW-1185">Reference proteome</keyword>
<dbReference type="RefSeq" id="WP_144989006.1">
    <property type="nucleotide sequence ID" value="NZ_VNJK01000001.1"/>
</dbReference>
<name>A0A559IZC5_9BACL</name>
<gene>
    <name evidence="1" type="ORF">FPZ44_07830</name>
</gene>
<dbReference type="EMBL" id="VNJK01000001">
    <property type="protein sequence ID" value="TVX92974.1"/>
    <property type="molecule type" value="Genomic_DNA"/>
</dbReference>
<proteinExistence type="predicted"/>
<dbReference type="OrthoDB" id="2626786at2"/>
<protein>
    <submittedName>
        <fullName evidence="1">3-dehydroquinate dehydratase</fullName>
    </submittedName>
</protein>
<comment type="caution">
    <text evidence="1">The sequence shown here is derived from an EMBL/GenBank/DDBJ whole genome shotgun (WGS) entry which is preliminary data.</text>
</comment>